<evidence type="ECO:0000313" key="3">
    <source>
        <dbReference type="Proteomes" id="UP000031599"/>
    </source>
</evidence>
<dbReference type="Gene3D" id="3.30.420.40">
    <property type="match status" value="2"/>
</dbReference>
<name>A0A0C2D267_9BACT</name>
<protein>
    <submittedName>
        <fullName evidence="2">TsaB protein, required for threonylcarbamoyladenosine (T(6)A) formation in tRNA</fullName>
    </submittedName>
</protein>
<reference evidence="2 3" key="1">
    <citation type="submission" date="2014-12" db="EMBL/GenBank/DDBJ databases">
        <title>Genome assembly of Enhygromyxa salina DSM 15201.</title>
        <authorList>
            <person name="Sharma G."/>
            <person name="Subramanian S."/>
        </authorList>
    </citation>
    <scope>NUCLEOTIDE SEQUENCE [LARGE SCALE GENOMIC DNA]</scope>
    <source>
        <strain evidence="2 3">DSM 15201</strain>
    </source>
</reference>
<accession>A0A0C2D267</accession>
<evidence type="ECO:0000313" key="2">
    <source>
        <dbReference type="EMBL" id="KIG15875.1"/>
    </source>
</evidence>
<dbReference type="Proteomes" id="UP000031599">
    <property type="component" value="Unassembled WGS sequence"/>
</dbReference>
<dbReference type="InterPro" id="IPR000905">
    <property type="entry name" value="Gcp-like_dom"/>
</dbReference>
<feature type="domain" description="Gcp-like" evidence="1">
    <location>
        <begin position="50"/>
        <end position="153"/>
    </location>
</feature>
<dbReference type="EMBL" id="JMCC02000046">
    <property type="protein sequence ID" value="KIG15875.1"/>
    <property type="molecule type" value="Genomic_DNA"/>
</dbReference>
<dbReference type="InterPro" id="IPR043129">
    <property type="entry name" value="ATPase_NBD"/>
</dbReference>
<organism evidence="2 3">
    <name type="scientific">Enhygromyxa salina</name>
    <dbReference type="NCBI Taxonomy" id="215803"/>
    <lineage>
        <taxon>Bacteria</taxon>
        <taxon>Pseudomonadati</taxon>
        <taxon>Myxococcota</taxon>
        <taxon>Polyangia</taxon>
        <taxon>Nannocystales</taxon>
        <taxon>Nannocystaceae</taxon>
        <taxon>Enhygromyxa</taxon>
    </lineage>
</organism>
<dbReference type="InterPro" id="IPR022496">
    <property type="entry name" value="T6A_TsaB"/>
</dbReference>
<dbReference type="SUPFAM" id="SSF53067">
    <property type="entry name" value="Actin-like ATPase domain"/>
    <property type="match status" value="2"/>
</dbReference>
<dbReference type="Pfam" id="PF00814">
    <property type="entry name" value="TsaD"/>
    <property type="match status" value="1"/>
</dbReference>
<sequence length="244" mass="25179">MLCFDASAPRTCVALGRVGSTDLDQLDQLIIEDESEDPGSQTSARLHLRLGAALERAGITAAQLDVVACGRGPGTFTGSRVAVATAKGLAIGLGVPVVPVSTLASLAGSAATNGRVLAVLDARRDQVYGALFNVGARIEALDEERVTELAALIASLPPTHRGADVTPLGPGCGPYADQLPEPMRAQSIVSPGPTAAGLWRAAVSALRAGAAVDPDAFCVTYLRQSYAQMGIHKPKRPVFKSPFV</sequence>
<proteinExistence type="predicted"/>
<comment type="caution">
    <text evidence="2">The sequence shown here is derived from an EMBL/GenBank/DDBJ whole genome shotgun (WGS) entry which is preliminary data.</text>
</comment>
<gene>
    <name evidence="2" type="ORF">DB30_05182</name>
</gene>
<dbReference type="GO" id="GO:0002949">
    <property type="term" value="P:tRNA threonylcarbamoyladenosine modification"/>
    <property type="evidence" value="ECO:0007669"/>
    <property type="project" value="InterPro"/>
</dbReference>
<dbReference type="RefSeq" id="WP_052550809.1">
    <property type="nucleotide sequence ID" value="NZ_JMCC02000046.1"/>
</dbReference>
<dbReference type="NCBIfam" id="TIGR03725">
    <property type="entry name" value="T6A_YeaZ"/>
    <property type="match status" value="1"/>
</dbReference>
<dbReference type="AlphaFoldDB" id="A0A0C2D267"/>
<evidence type="ECO:0000259" key="1">
    <source>
        <dbReference type="Pfam" id="PF00814"/>
    </source>
</evidence>